<organism evidence="7 8">
    <name type="scientific">Blastomyces percursus</name>
    <dbReference type="NCBI Taxonomy" id="1658174"/>
    <lineage>
        <taxon>Eukaryota</taxon>
        <taxon>Fungi</taxon>
        <taxon>Dikarya</taxon>
        <taxon>Ascomycota</taxon>
        <taxon>Pezizomycotina</taxon>
        <taxon>Eurotiomycetes</taxon>
        <taxon>Eurotiomycetidae</taxon>
        <taxon>Onygenales</taxon>
        <taxon>Ajellomycetaceae</taxon>
        <taxon>Blastomyces</taxon>
    </lineage>
</organism>
<dbReference type="AlphaFoldDB" id="A0A1J9QG26"/>
<dbReference type="EMBL" id="LGTZ01000096">
    <property type="protein sequence ID" value="OJD27456.1"/>
    <property type="molecule type" value="Genomic_DNA"/>
</dbReference>
<dbReference type="InterPro" id="IPR001300">
    <property type="entry name" value="Peptidase_C2_calpain_cat"/>
</dbReference>
<feature type="compositionally biased region" description="Basic and acidic residues" evidence="5">
    <location>
        <begin position="741"/>
        <end position="754"/>
    </location>
</feature>
<dbReference type="InterPro" id="IPR038765">
    <property type="entry name" value="Papain-like_cys_pep_sf"/>
</dbReference>
<gene>
    <name evidence="7" type="ORF">ACJ73_01146</name>
</gene>
<dbReference type="OrthoDB" id="424753at2759"/>
<accession>A0A1J9QG26</accession>
<evidence type="ECO:0000256" key="3">
    <source>
        <dbReference type="ARBA" id="ARBA00022801"/>
    </source>
</evidence>
<reference evidence="7 8" key="1">
    <citation type="submission" date="2015-08" db="EMBL/GenBank/DDBJ databases">
        <title>Emmonsia species relationships and genome sequence.</title>
        <authorList>
            <person name="Cuomo C.A."/>
            <person name="Schwartz I.S."/>
            <person name="Kenyon C."/>
            <person name="De Hoog G.S."/>
            <person name="Govender N.P."/>
            <person name="Botha A."/>
            <person name="Moreno L."/>
            <person name="De Vries M."/>
            <person name="Munoz J.F."/>
            <person name="Stielow J.B."/>
        </authorList>
    </citation>
    <scope>NUCLEOTIDE SEQUENCE [LARGE SCALE GENOMIC DNA]</scope>
    <source>
        <strain evidence="7 8">EI222</strain>
    </source>
</reference>
<feature type="domain" description="Calpain catalytic" evidence="6">
    <location>
        <begin position="179"/>
        <end position="451"/>
    </location>
</feature>
<feature type="region of interest" description="Disordered" evidence="5">
    <location>
        <begin position="775"/>
        <end position="819"/>
    </location>
</feature>
<dbReference type="GO" id="GO:0006508">
    <property type="term" value="P:proteolysis"/>
    <property type="evidence" value="ECO:0007669"/>
    <property type="project" value="UniProtKB-KW"/>
</dbReference>
<protein>
    <recommendedName>
        <fullName evidence="6">Calpain catalytic domain-containing protein</fullName>
    </recommendedName>
</protein>
<evidence type="ECO:0000256" key="1">
    <source>
        <dbReference type="ARBA" id="ARBA00007623"/>
    </source>
</evidence>
<dbReference type="SMART" id="SM00230">
    <property type="entry name" value="CysPc"/>
    <property type="match status" value="1"/>
</dbReference>
<evidence type="ECO:0000313" key="8">
    <source>
        <dbReference type="Proteomes" id="UP000242791"/>
    </source>
</evidence>
<evidence type="ECO:0000256" key="4">
    <source>
        <dbReference type="ARBA" id="ARBA00022807"/>
    </source>
</evidence>
<keyword evidence="4" id="KW-0788">Thiol protease</keyword>
<dbReference type="SUPFAM" id="SSF54001">
    <property type="entry name" value="Cysteine proteinases"/>
    <property type="match status" value="1"/>
</dbReference>
<name>A0A1J9QG26_9EURO</name>
<dbReference type="VEuPathDB" id="FungiDB:ACJ73_01146"/>
<feature type="region of interest" description="Disordered" evidence="5">
    <location>
        <begin position="718"/>
        <end position="763"/>
    </location>
</feature>
<keyword evidence="8" id="KW-1185">Reference proteome</keyword>
<dbReference type="GO" id="GO:0004198">
    <property type="term" value="F:calcium-dependent cysteine-type endopeptidase activity"/>
    <property type="evidence" value="ECO:0007669"/>
    <property type="project" value="InterPro"/>
</dbReference>
<keyword evidence="2" id="KW-0645">Protease</keyword>
<evidence type="ECO:0000256" key="2">
    <source>
        <dbReference type="ARBA" id="ARBA00022670"/>
    </source>
</evidence>
<feature type="compositionally biased region" description="Acidic residues" evidence="5">
    <location>
        <begin position="775"/>
        <end position="789"/>
    </location>
</feature>
<dbReference type="STRING" id="1658174.A0A1J9QG26"/>
<comment type="caution">
    <text evidence="7">The sequence shown here is derived from an EMBL/GenBank/DDBJ whole genome shotgun (WGS) entry which is preliminary data.</text>
</comment>
<dbReference type="PANTHER" id="PTHR10183:SF379">
    <property type="entry name" value="CALPAIN-5"/>
    <property type="match status" value="1"/>
</dbReference>
<feature type="compositionally biased region" description="Acidic residues" evidence="5">
    <location>
        <begin position="799"/>
        <end position="817"/>
    </location>
</feature>
<keyword evidence="3" id="KW-0378">Hydrolase</keyword>
<proteinExistence type="inferred from homology"/>
<feature type="region of interest" description="Disordered" evidence="5">
    <location>
        <begin position="542"/>
        <end position="563"/>
    </location>
</feature>
<feature type="region of interest" description="Disordered" evidence="5">
    <location>
        <begin position="669"/>
        <end position="703"/>
    </location>
</feature>
<sequence>MARGRIPSGLKAVPFLASERAPRVPFPKTYVCLQGNDSIRMVRPGLSSKTPTREILDHMTSAKTDLLATHSFSTPNPSRLRWAAWRAGCRYADKRTIGDGIGTKRLLKGLPYLTILCSTTKEQERAWATTKISRYFLESFNSKFPGRVLKVLPQQLDKAPPQPVSTVAHSQTALDSYDRAKSKYKNAVNRIVKQCLRISQKYTDPHFDIEEDLKLGRRNYLGRLQGVNNWVRPKGVKRVTEIFEKPEFYVNNATASNVCQGNGEWRHTIMDGKLYLRAPDYEDAAWEREVWNDIGRPDTELNYRKTWQTGSRALYFAQCSDDNETWLEAIEDLTGGVTSEIKFLNILDKEKFWKEVLINVNKKFVFGCATGLYGRWLYPDHYSSKERSCIHESPAYSIMDAKEINGQRLLRLRCSGFRTRISCLNMSILIELDFLERLDKRYFKGLEGQNKFHLQFRLEKDGEADYVIRSQNNVCMSRSVSVDVALEPGVYTVLVRVKATQRTVPPLEDVIRETVTKKCEKLVQIGHSHDLAYAKGVELESDGEEAERKRREKETKAALRRKEGDRAEVQLKKLWTRNKKYAARDKKRIERTERVRAKRAAKELMLRNGKRKIEKKIGAAEEVYWNRGNGSYQDKGWQERDVSTMGNRETEDDCLESSTEDTKAIGKVEVEHIGHKDDGTWTSETQAKGKGPVNDDNEKEVKKDVILEDKREENIECALKSKNRKAKEKGEMDMATPSSKLAKEIKDECQKDGHSGNQDENSEPLIETWKKFEMDSDDSGSDFEFDSEIDMPPTKESDSESEEQDTDHDGDEEEKDDGEYRVAPRWNAVCVVGLRVYSKDGDLTIRTVKPKPWQEDFEARRDCDSWKWPVQFDMCILSFNLLKSNVTYPRDQQIAFIIESYHVEVLSLNS</sequence>
<feature type="compositionally biased region" description="Basic and acidic residues" evidence="5">
    <location>
        <begin position="669"/>
        <end position="679"/>
    </location>
</feature>
<evidence type="ECO:0000259" key="6">
    <source>
        <dbReference type="SMART" id="SM00230"/>
    </source>
</evidence>
<dbReference type="InterPro" id="IPR022684">
    <property type="entry name" value="Calpain_cysteine_protease"/>
</dbReference>
<feature type="compositionally biased region" description="Basic and acidic residues" evidence="5">
    <location>
        <begin position="546"/>
        <end position="563"/>
    </location>
</feature>
<dbReference type="Proteomes" id="UP000242791">
    <property type="component" value="Unassembled WGS sequence"/>
</dbReference>
<comment type="similarity">
    <text evidence="1">Belongs to the peptidase C2 family.</text>
</comment>
<evidence type="ECO:0000313" key="7">
    <source>
        <dbReference type="EMBL" id="OJD27456.1"/>
    </source>
</evidence>
<dbReference type="PANTHER" id="PTHR10183">
    <property type="entry name" value="CALPAIN"/>
    <property type="match status" value="1"/>
</dbReference>
<evidence type="ECO:0000256" key="5">
    <source>
        <dbReference type="SAM" id="MobiDB-lite"/>
    </source>
</evidence>